<dbReference type="OrthoDB" id="253958at2"/>
<protein>
    <recommendedName>
        <fullName evidence="3">Cell surface protein</fullName>
    </recommendedName>
</protein>
<organism evidence="1 2">
    <name type="scientific">Candidatus Jettenia caeni</name>
    <dbReference type="NCBI Taxonomy" id="247490"/>
    <lineage>
        <taxon>Bacteria</taxon>
        <taxon>Pseudomonadati</taxon>
        <taxon>Planctomycetota</taxon>
        <taxon>Candidatus Brocadiia</taxon>
        <taxon>Candidatus Brocadiales</taxon>
        <taxon>Candidatus Brocadiaceae</taxon>
        <taxon>Candidatus Jettenia</taxon>
    </lineage>
</organism>
<dbReference type="PANTHER" id="PTHR35580:SF1">
    <property type="entry name" value="PHYTASE-LIKE DOMAIN-CONTAINING PROTEIN"/>
    <property type="match status" value="1"/>
</dbReference>
<dbReference type="EMBL" id="BAFH01000003">
    <property type="protein sequence ID" value="GAB62359.1"/>
    <property type="molecule type" value="Genomic_DNA"/>
</dbReference>
<dbReference type="PANTHER" id="PTHR35580">
    <property type="entry name" value="CELL SURFACE GLYCOPROTEIN (S-LAYER PROTEIN)-LIKE PROTEIN"/>
    <property type="match status" value="1"/>
</dbReference>
<dbReference type="Proteomes" id="UP000002985">
    <property type="component" value="Unassembled WGS sequence"/>
</dbReference>
<evidence type="ECO:0008006" key="3">
    <source>
        <dbReference type="Google" id="ProtNLM"/>
    </source>
</evidence>
<dbReference type="STRING" id="247490.KSU1_C0763"/>
<name>I3IKW4_9BACT</name>
<dbReference type="AlphaFoldDB" id="I3IKW4"/>
<gene>
    <name evidence="1" type="ORF">KSU1_C0763</name>
</gene>
<sequence>MWQWNIVFRRQKPGVRIKKKKTSQLTTPDSSTSQLVYGFTVASYDTSKELIIDPLLASIFLGGSNSDYGKSITTDTKGNIYVMGYTYNTTTDLPTTPGAYDTSHNASSDVFISRFDSNLSEGAW</sequence>
<evidence type="ECO:0000313" key="1">
    <source>
        <dbReference type="EMBL" id="GAB62359.1"/>
    </source>
</evidence>
<dbReference type="eggNOG" id="COG3291">
    <property type="taxonomic scope" value="Bacteria"/>
</dbReference>
<keyword evidence="2" id="KW-1185">Reference proteome</keyword>
<reference evidence="1 2" key="1">
    <citation type="journal article" date="2012" name="FEBS Lett.">
        <title>Anammox organism KSU-1 expresses a NirK-type copper-containing nitrite reductase instead of a NirS-type with cytochrome cd1.</title>
        <authorList>
            <person name="Hira D."/>
            <person name="Toh H."/>
            <person name="Migita C.T."/>
            <person name="Okubo H."/>
            <person name="Nishiyama T."/>
            <person name="Hattori M."/>
            <person name="Furukawa K."/>
            <person name="Fujii T."/>
        </authorList>
    </citation>
    <scope>NUCLEOTIDE SEQUENCE [LARGE SCALE GENOMIC DNA]</scope>
</reference>
<dbReference type="InterPro" id="IPR010620">
    <property type="entry name" value="SBBP_repeat"/>
</dbReference>
<accession>I3IKW4</accession>
<proteinExistence type="predicted"/>
<dbReference type="Pfam" id="PF06739">
    <property type="entry name" value="SBBP"/>
    <property type="match status" value="1"/>
</dbReference>
<dbReference type="InterPro" id="IPR052918">
    <property type="entry name" value="Motility_Chemotaxis_Reg"/>
</dbReference>
<comment type="caution">
    <text evidence="1">The sequence shown here is derived from an EMBL/GenBank/DDBJ whole genome shotgun (WGS) entry which is preliminary data.</text>
</comment>
<evidence type="ECO:0000313" key="2">
    <source>
        <dbReference type="Proteomes" id="UP000002985"/>
    </source>
</evidence>